<sequence length="204" mass="21498">MNGAIPGIPRGCGKRQQGGIYAETGLAPGGMPIEVYFIDPPKPYEMEHKIGVELVEIAGMTNVIDDVLVAMIADNTAGNAMIPLLYEATPGVIAATAVLAMAMLEVDKAKARYADDASGTVYVPANLRTDDPNQANGTFIVMDAFGIMLERISLGALIIALGMLVDNAIVVTEGMLIKIRQGEDRIKAARDVVAQQIMPLAGAT</sequence>
<dbReference type="Gene3D" id="1.20.1640.10">
    <property type="entry name" value="Multidrug efflux transporter AcrB transmembrane domain"/>
    <property type="match status" value="1"/>
</dbReference>
<dbReference type="PANTHER" id="PTHR32063:SF18">
    <property type="entry name" value="CATION EFFLUX SYSTEM PROTEIN"/>
    <property type="match status" value="1"/>
</dbReference>
<dbReference type="Pfam" id="PF00873">
    <property type="entry name" value="ACR_tran"/>
    <property type="match status" value="1"/>
</dbReference>
<evidence type="ECO:0000256" key="1">
    <source>
        <dbReference type="SAM" id="Phobius"/>
    </source>
</evidence>
<dbReference type="AlphaFoldDB" id="A0A0F9DZR5"/>
<dbReference type="EMBL" id="LAZR01029529">
    <property type="protein sequence ID" value="KKL59316.1"/>
    <property type="molecule type" value="Genomic_DNA"/>
</dbReference>
<proteinExistence type="predicted"/>
<dbReference type="GO" id="GO:0005886">
    <property type="term" value="C:plasma membrane"/>
    <property type="evidence" value="ECO:0007669"/>
    <property type="project" value="TreeGrafter"/>
</dbReference>
<reference evidence="2" key="1">
    <citation type="journal article" date="2015" name="Nature">
        <title>Complex archaea that bridge the gap between prokaryotes and eukaryotes.</title>
        <authorList>
            <person name="Spang A."/>
            <person name="Saw J.H."/>
            <person name="Jorgensen S.L."/>
            <person name="Zaremba-Niedzwiedzka K."/>
            <person name="Martijn J."/>
            <person name="Lind A.E."/>
            <person name="van Eijk R."/>
            <person name="Schleper C."/>
            <person name="Guy L."/>
            <person name="Ettema T.J."/>
        </authorList>
    </citation>
    <scope>NUCLEOTIDE SEQUENCE</scope>
</reference>
<feature type="transmembrane region" description="Helical" evidence="1">
    <location>
        <begin position="152"/>
        <end position="177"/>
    </location>
</feature>
<dbReference type="SUPFAM" id="SSF82866">
    <property type="entry name" value="Multidrug efflux transporter AcrB transmembrane domain"/>
    <property type="match status" value="1"/>
</dbReference>
<evidence type="ECO:0000313" key="2">
    <source>
        <dbReference type="EMBL" id="KKL59316.1"/>
    </source>
</evidence>
<protein>
    <submittedName>
        <fullName evidence="2">Uncharacterized protein</fullName>
    </submittedName>
</protein>
<name>A0A0F9DZR5_9ZZZZ</name>
<dbReference type="InterPro" id="IPR001036">
    <property type="entry name" value="Acrflvin-R"/>
</dbReference>
<feature type="non-terminal residue" evidence="2">
    <location>
        <position position="204"/>
    </location>
</feature>
<keyword evidence="1" id="KW-0472">Membrane</keyword>
<gene>
    <name evidence="2" type="ORF">LCGC14_2216590</name>
</gene>
<organism evidence="2">
    <name type="scientific">marine sediment metagenome</name>
    <dbReference type="NCBI Taxonomy" id="412755"/>
    <lineage>
        <taxon>unclassified sequences</taxon>
        <taxon>metagenomes</taxon>
        <taxon>ecological metagenomes</taxon>
    </lineage>
</organism>
<dbReference type="PANTHER" id="PTHR32063">
    <property type="match status" value="1"/>
</dbReference>
<dbReference type="GO" id="GO:0042910">
    <property type="term" value="F:xenobiotic transmembrane transporter activity"/>
    <property type="evidence" value="ECO:0007669"/>
    <property type="project" value="TreeGrafter"/>
</dbReference>
<comment type="caution">
    <text evidence="2">The sequence shown here is derived from an EMBL/GenBank/DDBJ whole genome shotgun (WGS) entry which is preliminary data.</text>
</comment>
<accession>A0A0F9DZR5</accession>
<keyword evidence="1" id="KW-0812">Transmembrane</keyword>
<keyword evidence="1" id="KW-1133">Transmembrane helix</keyword>
<feature type="transmembrane region" description="Helical" evidence="1">
    <location>
        <begin position="84"/>
        <end position="104"/>
    </location>
</feature>